<feature type="signal peptide" evidence="2">
    <location>
        <begin position="1"/>
        <end position="16"/>
    </location>
</feature>
<evidence type="ECO:0000313" key="3">
    <source>
        <dbReference type="EMBL" id="KAK4367077.1"/>
    </source>
</evidence>
<protein>
    <submittedName>
        <fullName evidence="3">Uncharacterized protein</fullName>
    </submittedName>
</protein>
<organism evidence="3 4">
    <name type="scientific">Anisodus tanguticus</name>
    <dbReference type="NCBI Taxonomy" id="243964"/>
    <lineage>
        <taxon>Eukaryota</taxon>
        <taxon>Viridiplantae</taxon>
        <taxon>Streptophyta</taxon>
        <taxon>Embryophyta</taxon>
        <taxon>Tracheophyta</taxon>
        <taxon>Spermatophyta</taxon>
        <taxon>Magnoliopsida</taxon>
        <taxon>eudicotyledons</taxon>
        <taxon>Gunneridae</taxon>
        <taxon>Pentapetalae</taxon>
        <taxon>asterids</taxon>
        <taxon>lamiids</taxon>
        <taxon>Solanales</taxon>
        <taxon>Solanaceae</taxon>
        <taxon>Solanoideae</taxon>
        <taxon>Hyoscyameae</taxon>
        <taxon>Anisodus</taxon>
    </lineage>
</organism>
<accession>A0AAE1SCF0</accession>
<keyword evidence="1" id="KW-0472">Membrane</keyword>
<sequence length="145" mass="16102">MRIVGGNLLVWALVVGVKVSGREHSIGLFSRVNNSPGGAVSGLRRETVRLTKPLVVGERNSLALKKRGSDEKVTVIVIRKRIEEPPLPDSSSSIILACVNLFGALVSLILVMRTKDYYKCDIYKRFRDEMEANEKEMKMVSAAEK</sequence>
<dbReference type="Proteomes" id="UP001291623">
    <property type="component" value="Unassembled WGS sequence"/>
</dbReference>
<keyword evidence="4" id="KW-1185">Reference proteome</keyword>
<dbReference type="EMBL" id="JAVYJV010000007">
    <property type="protein sequence ID" value="KAK4367077.1"/>
    <property type="molecule type" value="Genomic_DNA"/>
</dbReference>
<reference evidence="3" key="1">
    <citation type="submission" date="2023-12" db="EMBL/GenBank/DDBJ databases">
        <title>Genome assembly of Anisodus tanguticus.</title>
        <authorList>
            <person name="Wang Y.-J."/>
        </authorList>
    </citation>
    <scope>NUCLEOTIDE SEQUENCE</scope>
    <source>
        <strain evidence="3">KB-2021</strain>
        <tissue evidence="3">Leaf</tissue>
    </source>
</reference>
<proteinExistence type="predicted"/>
<evidence type="ECO:0000256" key="2">
    <source>
        <dbReference type="SAM" id="SignalP"/>
    </source>
</evidence>
<keyword evidence="1" id="KW-0812">Transmembrane</keyword>
<feature type="chain" id="PRO_5042263078" evidence="2">
    <location>
        <begin position="17"/>
        <end position="145"/>
    </location>
</feature>
<evidence type="ECO:0000313" key="4">
    <source>
        <dbReference type="Proteomes" id="UP001291623"/>
    </source>
</evidence>
<gene>
    <name evidence="3" type="ORF">RND71_014957</name>
</gene>
<feature type="transmembrane region" description="Helical" evidence="1">
    <location>
        <begin position="94"/>
        <end position="112"/>
    </location>
</feature>
<keyword evidence="2" id="KW-0732">Signal</keyword>
<name>A0AAE1SCF0_9SOLA</name>
<comment type="caution">
    <text evidence="3">The sequence shown here is derived from an EMBL/GenBank/DDBJ whole genome shotgun (WGS) entry which is preliminary data.</text>
</comment>
<evidence type="ECO:0000256" key="1">
    <source>
        <dbReference type="SAM" id="Phobius"/>
    </source>
</evidence>
<dbReference type="AlphaFoldDB" id="A0AAE1SCF0"/>
<keyword evidence="1" id="KW-1133">Transmembrane helix</keyword>